<gene>
    <name evidence="1" type="ORF">AX13_07595</name>
</gene>
<accession>A0A014P651</accession>
<name>A0A014P651_9BURK</name>
<evidence type="ECO:0000313" key="1">
    <source>
        <dbReference type="EMBL" id="EXU81660.1"/>
    </source>
</evidence>
<comment type="caution">
    <text evidence="1">The sequence shown here is derived from an EMBL/GenBank/DDBJ whole genome shotgun (WGS) entry which is preliminary data.</text>
</comment>
<organism evidence="1 2">
    <name type="scientific">Comamonas aquatica DA1877</name>
    <dbReference type="NCBI Taxonomy" id="1457173"/>
    <lineage>
        <taxon>Bacteria</taxon>
        <taxon>Pseudomonadati</taxon>
        <taxon>Pseudomonadota</taxon>
        <taxon>Betaproteobacteria</taxon>
        <taxon>Burkholderiales</taxon>
        <taxon>Comamonadaceae</taxon>
        <taxon>Comamonas</taxon>
    </lineage>
</organism>
<dbReference type="PATRIC" id="fig|1457173.3.peg.542"/>
<dbReference type="AlphaFoldDB" id="A0A014P651"/>
<proteinExistence type="predicted"/>
<dbReference type="Proteomes" id="UP000020766">
    <property type="component" value="Unassembled WGS sequence"/>
</dbReference>
<protein>
    <submittedName>
        <fullName evidence="1">Uncharacterized protein</fullName>
    </submittedName>
</protein>
<dbReference type="EMBL" id="JBOK01000002">
    <property type="protein sequence ID" value="EXU81660.1"/>
    <property type="molecule type" value="Genomic_DNA"/>
</dbReference>
<keyword evidence="2" id="KW-1185">Reference proteome</keyword>
<evidence type="ECO:0000313" key="2">
    <source>
        <dbReference type="Proteomes" id="UP000020766"/>
    </source>
</evidence>
<reference evidence="1 2" key="1">
    <citation type="submission" date="2014-01" db="EMBL/GenBank/DDBJ databases">
        <title>Interspecies Systems Biology Uncovers Metabolites Affecting C. elegans Gene Expression and Life History Traits.</title>
        <authorList>
            <person name="Watson E."/>
            <person name="Macneil L.T."/>
            <person name="Ritter A.D."/>
            <person name="Yilmaz L.S."/>
            <person name="Rosebrock A.P."/>
            <person name="Caudy A.A."/>
            <person name="Walhout A.J."/>
        </authorList>
    </citation>
    <scope>NUCLEOTIDE SEQUENCE [LARGE SCALE GENOMIC DNA]</scope>
    <source>
        <strain evidence="1 2">DA1877</strain>
    </source>
</reference>
<sequence>MLLEALVGMVLLGVLGLGLSYATARILAQQRYANTQDLALGQMRFALESQGLQALCGGAVGPLQIGAAQLTPTLQCQTQSVSVTVPAGGGLPAMSAPITSVVTQLRYATPGSDAQATQLLGQGSVVIQQ</sequence>